<sequence>MSQIIESILQSARNASHEGYSKDDRTIIFSSTAVGALLTVIFVTQALQYIIIQSINVP</sequence>
<keyword evidence="1" id="KW-1133">Transmembrane helix</keyword>
<evidence type="ECO:0000256" key="1">
    <source>
        <dbReference type="SAM" id="Phobius"/>
    </source>
</evidence>
<keyword evidence="3" id="KW-1185">Reference proteome</keyword>
<proteinExistence type="predicted"/>
<dbReference type="STRING" id="42155.A0A0R3QFR3"/>
<accession>A0A0R3QFR3</accession>
<reference evidence="4" key="1">
    <citation type="submission" date="2017-02" db="UniProtKB">
        <authorList>
            <consortium name="WormBaseParasite"/>
        </authorList>
    </citation>
    <scope>IDENTIFICATION</scope>
</reference>
<dbReference type="Proteomes" id="UP000280834">
    <property type="component" value="Unassembled WGS sequence"/>
</dbReference>
<dbReference type="WBParaSite" id="BTMF_0000521101-mRNA-1">
    <property type="protein sequence ID" value="BTMF_0000521101-mRNA-1"/>
    <property type="gene ID" value="BTMF_0000521101"/>
</dbReference>
<protein>
    <submittedName>
        <fullName evidence="4">DUF2970 domain-containing protein</fullName>
    </submittedName>
</protein>
<evidence type="ECO:0000313" key="3">
    <source>
        <dbReference type="Proteomes" id="UP000280834"/>
    </source>
</evidence>
<gene>
    <name evidence="2" type="ORF">BTMF_LOCUS4493</name>
</gene>
<name>A0A0R3QFR3_9BILA</name>
<keyword evidence="1" id="KW-0812">Transmembrane</keyword>
<reference evidence="2 3" key="2">
    <citation type="submission" date="2018-11" db="EMBL/GenBank/DDBJ databases">
        <authorList>
            <consortium name="Pathogen Informatics"/>
        </authorList>
    </citation>
    <scope>NUCLEOTIDE SEQUENCE [LARGE SCALE GENOMIC DNA]</scope>
</reference>
<dbReference type="EMBL" id="UZAG01004467">
    <property type="protein sequence ID" value="VDO16871.1"/>
    <property type="molecule type" value="Genomic_DNA"/>
</dbReference>
<feature type="transmembrane region" description="Helical" evidence="1">
    <location>
        <begin position="27"/>
        <end position="52"/>
    </location>
</feature>
<organism evidence="4">
    <name type="scientific">Brugia timori</name>
    <dbReference type="NCBI Taxonomy" id="42155"/>
    <lineage>
        <taxon>Eukaryota</taxon>
        <taxon>Metazoa</taxon>
        <taxon>Ecdysozoa</taxon>
        <taxon>Nematoda</taxon>
        <taxon>Chromadorea</taxon>
        <taxon>Rhabditida</taxon>
        <taxon>Spirurina</taxon>
        <taxon>Spiruromorpha</taxon>
        <taxon>Filarioidea</taxon>
        <taxon>Onchocercidae</taxon>
        <taxon>Brugia</taxon>
    </lineage>
</organism>
<evidence type="ECO:0000313" key="2">
    <source>
        <dbReference type="EMBL" id="VDO16871.1"/>
    </source>
</evidence>
<keyword evidence="1" id="KW-0472">Membrane</keyword>
<dbReference type="AlphaFoldDB" id="A0A0R3QFR3"/>
<evidence type="ECO:0000313" key="4">
    <source>
        <dbReference type="WBParaSite" id="BTMF_0000521101-mRNA-1"/>
    </source>
</evidence>